<sequence length="61" mass="6685">MSRAMRSRVRCPCWVPEAKVELVLLGAVAADLRMDVISFPHVGASRMTGFPDARTGAMRLP</sequence>
<gene>
    <name evidence="1" type="ORF">ABB34_07930</name>
</gene>
<organism evidence="1 2">
    <name type="scientific">Stenotrophomonas daejeonensis</name>
    <dbReference type="NCBI Taxonomy" id="659018"/>
    <lineage>
        <taxon>Bacteria</taxon>
        <taxon>Pseudomonadati</taxon>
        <taxon>Pseudomonadota</taxon>
        <taxon>Gammaproteobacteria</taxon>
        <taxon>Lysobacterales</taxon>
        <taxon>Lysobacteraceae</taxon>
        <taxon>Stenotrophomonas</taxon>
    </lineage>
</organism>
<proteinExistence type="predicted"/>
<dbReference type="AlphaFoldDB" id="A0A0R0DV03"/>
<dbReference type="Proteomes" id="UP000050940">
    <property type="component" value="Unassembled WGS sequence"/>
</dbReference>
<reference evidence="1 2" key="1">
    <citation type="submission" date="2015-05" db="EMBL/GenBank/DDBJ databases">
        <title>Genome sequencing and analysis of members of genus Stenotrophomonas.</title>
        <authorList>
            <person name="Patil P.P."/>
            <person name="Midha S."/>
            <person name="Patil P.B."/>
        </authorList>
    </citation>
    <scope>NUCLEOTIDE SEQUENCE [LARGE SCALE GENOMIC DNA]</scope>
    <source>
        <strain evidence="1 2">JCM 16244</strain>
    </source>
</reference>
<evidence type="ECO:0000313" key="2">
    <source>
        <dbReference type="Proteomes" id="UP000050940"/>
    </source>
</evidence>
<evidence type="ECO:0000313" key="1">
    <source>
        <dbReference type="EMBL" id="KRG85494.1"/>
    </source>
</evidence>
<keyword evidence="2" id="KW-1185">Reference proteome</keyword>
<accession>A0A0R0DV03</accession>
<protein>
    <submittedName>
        <fullName evidence="1">Uncharacterized protein</fullName>
    </submittedName>
</protein>
<comment type="caution">
    <text evidence="1">The sequence shown here is derived from an EMBL/GenBank/DDBJ whole genome shotgun (WGS) entry which is preliminary data.</text>
</comment>
<dbReference type="EMBL" id="LDJP01000044">
    <property type="protein sequence ID" value="KRG85494.1"/>
    <property type="molecule type" value="Genomic_DNA"/>
</dbReference>
<name>A0A0R0DV03_9GAMM</name>